<comment type="similarity">
    <text evidence="1 8 9">Belongs to the class-I aminoacyl-tRNA synthetase family.</text>
</comment>
<dbReference type="HAMAP" id="MF_00140_B">
    <property type="entry name" value="Trp_tRNA_synth_B"/>
    <property type="match status" value="1"/>
</dbReference>
<evidence type="ECO:0000256" key="3">
    <source>
        <dbReference type="ARBA" id="ARBA00022741"/>
    </source>
</evidence>
<dbReference type="PANTHER" id="PTHR43766:SF1">
    <property type="entry name" value="TRYPTOPHAN--TRNA LIGASE, MITOCHONDRIAL"/>
    <property type="match status" value="1"/>
</dbReference>
<feature type="binding site" evidence="8">
    <location>
        <position position="252"/>
    </location>
    <ligand>
        <name>ATP</name>
        <dbReference type="ChEBI" id="CHEBI:30616"/>
    </ligand>
</feature>
<evidence type="ECO:0000256" key="4">
    <source>
        <dbReference type="ARBA" id="ARBA00022840"/>
    </source>
</evidence>
<dbReference type="GO" id="GO:0004830">
    <property type="term" value="F:tryptophan-tRNA ligase activity"/>
    <property type="evidence" value="ECO:0007669"/>
    <property type="project" value="UniProtKB-UniRule"/>
</dbReference>
<evidence type="ECO:0000256" key="6">
    <source>
        <dbReference type="ARBA" id="ARBA00023146"/>
    </source>
</evidence>
<feature type="binding site" evidence="8">
    <location>
        <begin position="214"/>
        <end position="216"/>
    </location>
    <ligand>
        <name>ATP</name>
        <dbReference type="ChEBI" id="CHEBI:30616"/>
    </ligand>
</feature>
<dbReference type="InterPro" id="IPR001412">
    <property type="entry name" value="aa-tRNA-synth_I_CS"/>
</dbReference>
<dbReference type="InterPro" id="IPR002305">
    <property type="entry name" value="aa-tRNA-synth_Ic"/>
</dbReference>
<feature type="binding site" evidence="8">
    <location>
        <begin position="18"/>
        <end position="19"/>
    </location>
    <ligand>
        <name>ATP</name>
        <dbReference type="ChEBI" id="CHEBI:30616"/>
    </ligand>
</feature>
<evidence type="ECO:0000256" key="1">
    <source>
        <dbReference type="ARBA" id="ARBA00005594"/>
    </source>
</evidence>
<comment type="subcellular location">
    <subcellularLocation>
        <location evidence="8">Cytoplasm</location>
    </subcellularLocation>
</comment>
<keyword evidence="6 8" id="KW-0030">Aminoacyl-tRNA synthetase</keyword>
<keyword evidence="4 8" id="KW-0067">ATP-binding</keyword>
<dbReference type="Pfam" id="PF00579">
    <property type="entry name" value="tRNA-synt_1b"/>
    <property type="match status" value="2"/>
</dbReference>
<dbReference type="InterPro" id="IPR014729">
    <property type="entry name" value="Rossmann-like_a/b/a_fold"/>
</dbReference>
<organism evidence="10">
    <name type="scientific">candidate division WOR-3 bacterium</name>
    <dbReference type="NCBI Taxonomy" id="2052148"/>
    <lineage>
        <taxon>Bacteria</taxon>
        <taxon>Bacteria division WOR-3</taxon>
    </lineage>
</organism>
<dbReference type="FunFam" id="1.10.240.10:FF:000005">
    <property type="entry name" value="Tryptophan--tRNA ligase"/>
    <property type="match status" value="1"/>
</dbReference>
<dbReference type="CDD" id="cd00806">
    <property type="entry name" value="TrpRS_core"/>
    <property type="match status" value="1"/>
</dbReference>
<feature type="binding site" evidence="8">
    <location>
        <begin position="10"/>
        <end position="12"/>
    </location>
    <ligand>
        <name>ATP</name>
        <dbReference type="ChEBI" id="CHEBI:30616"/>
    </ligand>
</feature>
<feature type="binding site" evidence="8">
    <location>
        <begin position="259"/>
        <end position="263"/>
    </location>
    <ligand>
        <name>ATP</name>
        <dbReference type="ChEBI" id="CHEBI:30616"/>
    </ligand>
</feature>
<dbReference type="PROSITE" id="PS00178">
    <property type="entry name" value="AA_TRNA_LIGASE_I"/>
    <property type="match status" value="1"/>
</dbReference>
<name>A0A7V4E400_UNCW3</name>
<comment type="subunit">
    <text evidence="8">Homodimer.</text>
</comment>
<dbReference type="GO" id="GO:0005524">
    <property type="term" value="F:ATP binding"/>
    <property type="evidence" value="ECO:0007669"/>
    <property type="project" value="UniProtKB-UniRule"/>
</dbReference>
<dbReference type="GO" id="GO:0006436">
    <property type="term" value="P:tryptophanyl-tRNA aminoacylation"/>
    <property type="evidence" value="ECO:0007669"/>
    <property type="project" value="UniProtKB-UniRule"/>
</dbReference>
<dbReference type="Gene3D" id="1.10.240.10">
    <property type="entry name" value="Tyrosyl-Transfer RNA Synthetase"/>
    <property type="match status" value="1"/>
</dbReference>
<dbReference type="InterPro" id="IPR050203">
    <property type="entry name" value="Trp-tRNA_synthetase"/>
</dbReference>
<dbReference type="PANTHER" id="PTHR43766">
    <property type="entry name" value="TRYPTOPHAN--TRNA LIGASE, MITOCHONDRIAL"/>
    <property type="match status" value="1"/>
</dbReference>
<feature type="short sequence motif" description="'KMSKS' region" evidence="8">
    <location>
        <begin position="259"/>
        <end position="263"/>
    </location>
</feature>
<dbReference type="InterPro" id="IPR024109">
    <property type="entry name" value="Trp-tRNA-ligase_bac-type"/>
</dbReference>
<evidence type="ECO:0000256" key="9">
    <source>
        <dbReference type="RuleBase" id="RU363036"/>
    </source>
</evidence>
<comment type="function">
    <text evidence="8">Catalyzes the attachment of tryptophan to tRNA(Trp).</text>
</comment>
<sequence length="392" mass="45290">MKKRILSGNRPTGKLHIGHLFGVLENWRRLQDEYECFYEIADWHVLTTKPDTSDLQDNIIEMAIDWLTVGIDPQKSVLFVQSAVKEHAELHLLLSMLITISRLLRNPTLKEYLQNIEASQIASKKRAFDDFAEAVVSKFLQESQNITTQTEEDRIALLKSKLKDSFLDELTHHGIVDSDEELTYGNLISYGHLGYPVLQAADILIYRAHYVPIGQDQLPHLEITRELARKFNTTYGEVFPVPEPLLAEFPKILGTDGRKMSKSYNNTILISEDPETLKKKIMSSYTDPAKIRKNDPGHPENCPIFLMQKAFNKEEVPEIEANCRSGTLGCVECKKKLYEKANQFLEPLREKRKEYEKDKNTVIDILREGSQRAREEVQKTMEIVREKMKLWQ</sequence>
<proteinExistence type="inferred from homology"/>
<gene>
    <name evidence="8 10" type="primary">trpS</name>
    <name evidence="10" type="ORF">ENU66_01895</name>
</gene>
<dbReference type="AlphaFoldDB" id="A0A7V4E400"/>
<dbReference type="PRINTS" id="PR01039">
    <property type="entry name" value="TRNASYNTHTRP"/>
</dbReference>
<feature type="binding site" evidence="8">
    <location>
        <position position="202"/>
    </location>
    <ligand>
        <name>L-tryptophan</name>
        <dbReference type="ChEBI" id="CHEBI:57912"/>
    </ligand>
</feature>
<dbReference type="NCBIfam" id="TIGR00233">
    <property type="entry name" value="trpS"/>
    <property type="match status" value="1"/>
</dbReference>
<comment type="catalytic activity">
    <reaction evidence="7 8">
        <text>tRNA(Trp) + L-tryptophan + ATP = L-tryptophyl-tRNA(Trp) + AMP + diphosphate + H(+)</text>
        <dbReference type="Rhea" id="RHEA:24080"/>
        <dbReference type="Rhea" id="RHEA-COMP:9671"/>
        <dbReference type="Rhea" id="RHEA-COMP:9705"/>
        <dbReference type="ChEBI" id="CHEBI:15378"/>
        <dbReference type="ChEBI" id="CHEBI:30616"/>
        <dbReference type="ChEBI" id="CHEBI:33019"/>
        <dbReference type="ChEBI" id="CHEBI:57912"/>
        <dbReference type="ChEBI" id="CHEBI:78442"/>
        <dbReference type="ChEBI" id="CHEBI:78535"/>
        <dbReference type="ChEBI" id="CHEBI:456215"/>
        <dbReference type="EC" id="6.1.1.2"/>
    </reaction>
</comment>
<accession>A0A7V4E400</accession>
<reference evidence="10" key="1">
    <citation type="journal article" date="2020" name="mSystems">
        <title>Genome- and Community-Level Interaction Insights into Carbon Utilization and Element Cycling Functions of Hydrothermarchaeota in Hydrothermal Sediment.</title>
        <authorList>
            <person name="Zhou Z."/>
            <person name="Liu Y."/>
            <person name="Xu W."/>
            <person name="Pan J."/>
            <person name="Luo Z.H."/>
            <person name="Li M."/>
        </authorList>
    </citation>
    <scope>NUCLEOTIDE SEQUENCE [LARGE SCALE GENOMIC DNA]</scope>
    <source>
        <strain evidence="10">SpSt-69</strain>
    </source>
</reference>
<dbReference type="SUPFAM" id="SSF52374">
    <property type="entry name" value="Nucleotidylyl transferase"/>
    <property type="match status" value="1"/>
</dbReference>
<dbReference type="Gene3D" id="3.40.50.620">
    <property type="entry name" value="HUPs"/>
    <property type="match status" value="1"/>
</dbReference>
<keyword evidence="3 8" id="KW-0547">Nucleotide-binding</keyword>
<comment type="caution">
    <text evidence="10">The sequence shown here is derived from an EMBL/GenBank/DDBJ whole genome shotgun (WGS) entry which is preliminary data.</text>
</comment>
<dbReference type="GO" id="GO:0005829">
    <property type="term" value="C:cytosol"/>
    <property type="evidence" value="ECO:0007669"/>
    <property type="project" value="TreeGrafter"/>
</dbReference>
<keyword evidence="5 8" id="KW-0648">Protein biosynthesis</keyword>
<dbReference type="EMBL" id="DTDJ01000016">
    <property type="protein sequence ID" value="HGL17080.1"/>
    <property type="molecule type" value="Genomic_DNA"/>
</dbReference>
<evidence type="ECO:0000256" key="5">
    <source>
        <dbReference type="ARBA" id="ARBA00022917"/>
    </source>
</evidence>
<keyword evidence="8" id="KW-0963">Cytoplasm</keyword>
<dbReference type="InterPro" id="IPR002306">
    <property type="entry name" value="Trp-tRNA-ligase"/>
</dbReference>
<feature type="short sequence motif" description="'HIGH' region" evidence="8">
    <location>
        <begin position="11"/>
        <end position="19"/>
    </location>
</feature>
<protein>
    <recommendedName>
        <fullName evidence="8">Tryptophan--tRNA ligase</fullName>
        <ecNumber evidence="8">6.1.1.2</ecNumber>
    </recommendedName>
    <alternativeName>
        <fullName evidence="8">Tryptophanyl-tRNA synthetase</fullName>
        <shortName evidence="8">TrpRS</shortName>
    </alternativeName>
</protein>
<keyword evidence="2 8" id="KW-0436">Ligase</keyword>
<evidence type="ECO:0000256" key="8">
    <source>
        <dbReference type="HAMAP-Rule" id="MF_00140"/>
    </source>
</evidence>
<evidence type="ECO:0000256" key="7">
    <source>
        <dbReference type="ARBA" id="ARBA00049929"/>
    </source>
</evidence>
<dbReference type="EC" id="6.1.1.2" evidence="8"/>
<evidence type="ECO:0000256" key="2">
    <source>
        <dbReference type="ARBA" id="ARBA00022598"/>
    </source>
</evidence>
<evidence type="ECO:0000313" key="10">
    <source>
        <dbReference type="EMBL" id="HGL17080.1"/>
    </source>
</evidence>